<evidence type="ECO:0000313" key="4">
    <source>
        <dbReference type="Proteomes" id="UP000694001"/>
    </source>
</evidence>
<dbReference type="KEGG" id="elio:KO353_10620"/>
<sequence>MIGRRGILGCALCLLAAGEAQALEWTGPIAQGGFVRGRTAPGTRLSLDGVPVRVGRAGEFAFGFGRDAKPESTLAITWPDGRRETRTLAVARRAWIEQAISGLPPAMVAPPPETLERIARERELIRAARRHETLEPLFAAGFIWPATGRISGVFGSRRILNGEPRAPHLGLDIARPVGTPVVAAAPGIVRLAEADLYFQGGTIILDHGHGVSSSYLHLSRLDVAVGARVAQGETIGAIGATGRVTGPHLHFEIGWRGIPVDPEMALPPMPQS</sequence>
<organism evidence="3 4">
    <name type="scientific">Elioraea tepida</name>
    <dbReference type="NCBI Taxonomy" id="2843330"/>
    <lineage>
        <taxon>Bacteria</taxon>
        <taxon>Pseudomonadati</taxon>
        <taxon>Pseudomonadota</taxon>
        <taxon>Alphaproteobacteria</taxon>
        <taxon>Acetobacterales</taxon>
        <taxon>Elioraeaceae</taxon>
        <taxon>Elioraea</taxon>
    </lineage>
</organism>
<dbReference type="InterPro" id="IPR016047">
    <property type="entry name" value="M23ase_b-sheet_dom"/>
</dbReference>
<dbReference type="CDD" id="cd12797">
    <property type="entry name" value="M23_peptidase"/>
    <property type="match status" value="1"/>
</dbReference>
<keyword evidence="4" id="KW-1185">Reference proteome</keyword>
<dbReference type="PANTHER" id="PTHR21666:SF285">
    <property type="entry name" value="M23 FAMILY METALLOPEPTIDASE"/>
    <property type="match status" value="1"/>
</dbReference>
<dbReference type="EMBL" id="CP076448">
    <property type="protein sequence ID" value="QXM23759.1"/>
    <property type="molecule type" value="Genomic_DNA"/>
</dbReference>
<dbReference type="FunFam" id="2.70.70.10:FF:000019">
    <property type="entry name" value="M23 family peptidase"/>
    <property type="match status" value="1"/>
</dbReference>
<evidence type="ECO:0000313" key="3">
    <source>
        <dbReference type="EMBL" id="QXM23759.1"/>
    </source>
</evidence>
<proteinExistence type="predicted"/>
<gene>
    <name evidence="3" type="ORF">KO353_10620</name>
</gene>
<dbReference type="InterPro" id="IPR050570">
    <property type="entry name" value="Cell_wall_metabolism_enzyme"/>
</dbReference>
<feature type="signal peptide" evidence="1">
    <location>
        <begin position="1"/>
        <end position="22"/>
    </location>
</feature>
<dbReference type="Pfam" id="PF01551">
    <property type="entry name" value="Peptidase_M23"/>
    <property type="match status" value="1"/>
</dbReference>
<reference evidence="3" key="1">
    <citation type="submission" date="2021-06" db="EMBL/GenBank/DDBJ databases">
        <title>Elioraea tepida, sp. nov., a moderately thermophilic aerobic anoxygenic phototrophic bacterium isolated from an alkaline siliceous hot spring mat community in Yellowstone National Park, WY, USA.</title>
        <authorList>
            <person name="Saini M.K."/>
            <person name="Yoshida S."/>
            <person name="Sebastian A."/>
            <person name="Hirose S."/>
            <person name="Hara E."/>
            <person name="Tamaki H."/>
            <person name="Soulier N.T."/>
            <person name="Albert I."/>
            <person name="Hanada S."/>
            <person name="Bryant D.A."/>
            <person name="Tank M."/>
        </authorList>
    </citation>
    <scope>NUCLEOTIDE SEQUENCE</scope>
    <source>
        <strain evidence="3">MS-P2</strain>
    </source>
</reference>
<feature type="chain" id="PRO_5036741697" evidence="1">
    <location>
        <begin position="23"/>
        <end position="272"/>
    </location>
</feature>
<dbReference type="RefSeq" id="WP_218284665.1">
    <property type="nucleotide sequence ID" value="NZ_CP076448.1"/>
</dbReference>
<dbReference type="AlphaFoldDB" id="A0A975U029"/>
<dbReference type="PANTHER" id="PTHR21666">
    <property type="entry name" value="PEPTIDASE-RELATED"/>
    <property type="match status" value="1"/>
</dbReference>
<feature type="domain" description="M23ase beta-sheet core" evidence="2">
    <location>
        <begin position="167"/>
        <end position="262"/>
    </location>
</feature>
<protein>
    <submittedName>
        <fullName evidence="3">M23 family metallopeptidase</fullName>
    </submittedName>
</protein>
<name>A0A975U029_9PROT</name>
<evidence type="ECO:0000256" key="1">
    <source>
        <dbReference type="SAM" id="SignalP"/>
    </source>
</evidence>
<accession>A0A975U029</accession>
<dbReference type="Proteomes" id="UP000694001">
    <property type="component" value="Chromosome"/>
</dbReference>
<dbReference type="GO" id="GO:0004222">
    <property type="term" value="F:metalloendopeptidase activity"/>
    <property type="evidence" value="ECO:0007669"/>
    <property type="project" value="TreeGrafter"/>
</dbReference>
<keyword evidence="1" id="KW-0732">Signal</keyword>
<evidence type="ECO:0000259" key="2">
    <source>
        <dbReference type="Pfam" id="PF01551"/>
    </source>
</evidence>